<reference evidence="2 3" key="1">
    <citation type="journal article" date="2012" name="New Phytol.">
        <title>Insight into trade-off between wood decay and parasitism from the genome of a fungal forest pathogen.</title>
        <authorList>
            <person name="Olson A."/>
            <person name="Aerts A."/>
            <person name="Asiegbu F."/>
            <person name="Belbahri L."/>
            <person name="Bouzid O."/>
            <person name="Broberg A."/>
            <person name="Canback B."/>
            <person name="Coutinho P.M."/>
            <person name="Cullen D."/>
            <person name="Dalman K."/>
            <person name="Deflorio G."/>
            <person name="van Diepen L.T."/>
            <person name="Dunand C."/>
            <person name="Duplessis S."/>
            <person name="Durling M."/>
            <person name="Gonthier P."/>
            <person name="Grimwood J."/>
            <person name="Fossdal C.G."/>
            <person name="Hansson D."/>
            <person name="Henrissat B."/>
            <person name="Hietala A."/>
            <person name="Himmelstrand K."/>
            <person name="Hoffmeister D."/>
            <person name="Hogberg N."/>
            <person name="James T.Y."/>
            <person name="Karlsson M."/>
            <person name="Kohler A."/>
            <person name="Kues U."/>
            <person name="Lee Y.H."/>
            <person name="Lin Y.C."/>
            <person name="Lind M."/>
            <person name="Lindquist E."/>
            <person name="Lombard V."/>
            <person name="Lucas S."/>
            <person name="Lunden K."/>
            <person name="Morin E."/>
            <person name="Murat C."/>
            <person name="Park J."/>
            <person name="Raffaello T."/>
            <person name="Rouze P."/>
            <person name="Salamov A."/>
            <person name="Schmutz J."/>
            <person name="Solheim H."/>
            <person name="Stahlberg J."/>
            <person name="Velez H."/>
            <person name="de Vries R.P."/>
            <person name="Wiebenga A."/>
            <person name="Woodward S."/>
            <person name="Yakovlev I."/>
            <person name="Garbelotto M."/>
            <person name="Martin F."/>
            <person name="Grigoriev I.V."/>
            <person name="Stenlid J."/>
        </authorList>
    </citation>
    <scope>NUCLEOTIDE SEQUENCE [LARGE SCALE GENOMIC DNA]</scope>
    <source>
        <strain evidence="2 3">TC 32-1</strain>
    </source>
</reference>
<evidence type="ECO:0008006" key="4">
    <source>
        <dbReference type="Google" id="ProtNLM"/>
    </source>
</evidence>
<dbReference type="GeneID" id="20674495"/>
<organism evidence="2 3">
    <name type="scientific">Heterobasidion irregulare (strain TC 32-1)</name>
    <dbReference type="NCBI Taxonomy" id="747525"/>
    <lineage>
        <taxon>Eukaryota</taxon>
        <taxon>Fungi</taxon>
        <taxon>Dikarya</taxon>
        <taxon>Basidiomycota</taxon>
        <taxon>Agaricomycotina</taxon>
        <taxon>Agaricomycetes</taxon>
        <taxon>Russulales</taxon>
        <taxon>Bondarzewiaceae</taxon>
        <taxon>Heterobasidion</taxon>
        <taxon>Heterobasidion annosum species complex</taxon>
    </lineage>
</organism>
<dbReference type="AlphaFoldDB" id="W4JNJ8"/>
<evidence type="ECO:0000256" key="1">
    <source>
        <dbReference type="SAM" id="MobiDB-lite"/>
    </source>
</evidence>
<dbReference type="OrthoDB" id="432970at2759"/>
<dbReference type="InParanoid" id="W4JNJ8"/>
<accession>W4JNJ8</accession>
<sequence>MASLERAYINPDLGVPTQGMLEYIKLCCNKLPVDVDNADARIYFQKHVTIATDRLVRFPTDRVEKETMAGIPGMTLDLGIRYVAGSLHALGDHPGSPSRWSHNGLYLTEAARCANRATILKESAGVLCHTARLLSDTVKILATGKHRLNHVASICKRYLERRDRAIEESTRARALKEARASNHYKCTRNDCGIRATSQRALYKCGGPCASEVEPHYYSKECQKLAHKPYCKGREGPISTTGPLPATSVSASDASLASDSASTGSSQKKRRKQWKASNYWITMPSPDGPGEVEISTHTLDVGMIRQLGIITRRAREEGFESVIASLDVLKMAKTSD</sequence>
<feature type="region of interest" description="Disordered" evidence="1">
    <location>
        <begin position="233"/>
        <end position="269"/>
    </location>
</feature>
<proteinExistence type="predicted"/>
<name>W4JNJ8_HETIT</name>
<gene>
    <name evidence="2" type="ORF">HETIRDRAFT_430945</name>
</gene>
<evidence type="ECO:0000313" key="3">
    <source>
        <dbReference type="Proteomes" id="UP000030671"/>
    </source>
</evidence>
<dbReference type="Proteomes" id="UP000030671">
    <property type="component" value="Unassembled WGS sequence"/>
</dbReference>
<dbReference type="HOGENOM" id="CLU_829141_0_0_1"/>
<protein>
    <recommendedName>
        <fullName evidence="4">MYND-type domain-containing protein</fullName>
    </recommendedName>
</protein>
<dbReference type="EMBL" id="KI925467">
    <property type="protein sequence ID" value="ETW74640.1"/>
    <property type="molecule type" value="Genomic_DNA"/>
</dbReference>
<dbReference type="KEGG" id="hir:HETIRDRAFT_430945"/>
<feature type="compositionally biased region" description="Low complexity" evidence="1">
    <location>
        <begin position="245"/>
        <end position="265"/>
    </location>
</feature>
<keyword evidence="3" id="KW-1185">Reference proteome</keyword>
<evidence type="ECO:0000313" key="2">
    <source>
        <dbReference type="EMBL" id="ETW74640.1"/>
    </source>
</evidence>
<dbReference type="RefSeq" id="XP_009553136.1">
    <property type="nucleotide sequence ID" value="XM_009554841.1"/>
</dbReference>